<proteinExistence type="inferred from homology"/>
<keyword evidence="1 6" id="KW-0963">Cytoplasm</keyword>
<dbReference type="Gene3D" id="3.40.1010.10">
    <property type="entry name" value="Cobalt-precorrin-4 Transmethylase, Domain 1"/>
    <property type="match status" value="1"/>
</dbReference>
<dbReference type="InterPro" id="IPR014777">
    <property type="entry name" value="4pyrrole_Mease_sub1"/>
</dbReference>
<dbReference type="InterPro" id="IPR018063">
    <property type="entry name" value="SAM_MeTrfase_RsmI_CS"/>
</dbReference>
<sequence length="243" mass="27426">MVLHNPLQTVYNQYMARLLIVATPIGNLEDITYRAVRTLLSVDYIACEDTRRTGQFLKILTQKYGQADTALPKLIPFYDEIEETASFEIINILTKGKDIALISDSGTPLISDPGYKLVNLAIKSGIVIDSLPGPSAVTTALTLSGLPPTPFMFLGFPPPSENKKRNWFNLLKENKLRISVIFYESPHRLIDTLKIMQEVFSDSGIVICRELTKIHQEVWRGRLPEAIKYFTDPKGEFVVLLRL</sequence>
<comment type="function">
    <text evidence="6">Catalyzes the 2'-O-methylation of the ribose of cytidine 1402 (C1402) in 16S rRNA.</text>
</comment>
<name>A0A0G1BLV8_9BACT</name>
<evidence type="ECO:0000256" key="1">
    <source>
        <dbReference type="ARBA" id="ARBA00022490"/>
    </source>
</evidence>
<dbReference type="SUPFAM" id="SSF53790">
    <property type="entry name" value="Tetrapyrrole methylase"/>
    <property type="match status" value="1"/>
</dbReference>
<dbReference type="GO" id="GO:0005737">
    <property type="term" value="C:cytoplasm"/>
    <property type="evidence" value="ECO:0007669"/>
    <property type="project" value="UniProtKB-SubCell"/>
</dbReference>
<evidence type="ECO:0000313" key="9">
    <source>
        <dbReference type="Proteomes" id="UP000034320"/>
    </source>
</evidence>
<comment type="catalytic activity">
    <reaction evidence="6">
        <text>cytidine(1402) in 16S rRNA + S-adenosyl-L-methionine = 2'-O-methylcytidine(1402) in 16S rRNA + S-adenosyl-L-homocysteine + H(+)</text>
        <dbReference type="Rhea" id="RHEA:42924"/>
        <dbReference type="Rhea" id="RHEA-COMP:10285"/>
        <dbReference type="Rhea" id="RHEA-COMP:10286"/>
        <dbReference type="ChEBI" id="CHEBI:15378"/>
        <dbReference type="ChEBI" id="CHEBI:57856"/>
        <dbReference type="ChEBI" id="CHEBI:59789"/>
        <dbReference type="ChEBI" id="CHEBI:74495"/>
        <dbReference type="ChEBI" id="CHEBI:82748"/>
        <dbReference type="EC" id="2.1.1.198"/>
    </reaction>
</comment>
<evidence type="ECO:0000256" key="4">
    <source>
        <dbReference type="ARBA" id="ARBA00022679"/>
    </source>
</evidence>
<dbReference type="FunFam" id="3.30.950.10:FF:000002">
    <property type="entry name" value="Ribosomal RNA small subunit methyltransferase I"/>
    <property type="match status" value="1"/>
</dbReference>
<evidence type="ECO:0000256" key="6">
    <source>
        <dbReference type="HAMAP-Rule" id="MF_01877"/>
    </source>
</evidence>
<dbReference type="Proteomes" id="UP000034320">
    <property type="component" value="Unassembled WGS sequence"/>
</dbReference>
<dbReference type="EC" id="2.1.1.198" evidence="6"/>
<dbReference type="GO" id="GO:0070677">
    <property type="term" value="F:rRNA (cytosine-2'-O-)-methyltransferase activity"/>
    <property type="evidence" value="ECO:0007669"/>
    <property type="project" value="UniProtKB-UniRule"/>
</dbReference>
<dbReference type="InterPro" id="IPR008189">
    <property type="entry name" value="rRNA_ssu_MeTfrase_I"/>
</dbReference>
<keyword evidence="2 6" id="KW-0698">rRNA processing</keyword>
<comment type="similarity">
    <text evidence="6">Belongs to the methyltransferase superfamily. RsmI family.</text>
</comment>
<feature type="domain" description="Tetrapyrrole methylase" evidence="7">
    <location>
        <begin position="18"/>
        <end position="226"/>
    </location>
</feature>
<dbReference type="PROSITE" id="PS01296">
    <property type="entry name" value="RSMI"/>
    <property type="match status" value="1"/>
</dbReference>
<gene>
    <name evidence="6" type="primary">rsmI</name>
    <name evidence="8" type="ORF">UV09_C0007G0016</name>
</gene>
<dbReference type="PANTHER" id="PTHR46111">
    <property type="entry name" value="RIBOSOMAL RNA SMALL SUBUNIT METHYLTRANSFERASE I"/>
    <property type="match status" value="1"/>
</dbReference>
<reference evidence="8 9" key="1">
    <citation type="journal article" date="2015" name="Nature">
        <title>rRNA introns, odd ribosomes, and small enigmatic genomes across a large radiation of phyla.</title>
        <authorList>
            <person name="Brown C.T."/>
            <person name="Hug L.A."/>
            <person name="Thomas B.C."/>
            <person name="Sharon I."/>
            <person name="Castelle C.J."/>
            <person name="Singh A."/>
            <person name="Wilkins M.J."/>
            <person name="Williams K.H."/>
            <person name="Banfield J.F."/>
        </authorList>
    </citation>
    <scope>NUCLEOTIDE SEQUENCE [LARGE SCALE GENOMIC DNA]</scope>
</reference>
<dbReference type="AlphaFoldDB" id="A0A0G1BLV8"/>
<dbReference type="CDD" id="cd11648">
    <property type="entry name" value="RsmI"/>
    <property type="match status" value="1"/>
</dbReference>
<accession>A0A0G1BLV8</accession>
<dbReference type="NCBIfam" id="TIGR00096">
    <property type="entry name" value="16S rRNA (cytidine(1402)-2'-O)-methyltransferase"/>
    <property type="match status" value="1"/>
</dbReference>
<dbReference type="PANTHER" id="PTHR46111:SF1">
    <property type="entry name" value="RIBOSOMAL RNA SMALL SUBUNIT METHYLTRANSFERASE I"/>
    <property type="match status" value="1"/>
</dbReference>
<dbReference type="Gene3D" id="3.30.950.10">
    <property type="entry name" value="Methyltransferase, Cobalt-precorrin-4 Transmethylase, Domain 2"/>
    <property type="match status" value="1"/>
</dbReference>
<evidence type="ECO:0000313" key="8">
    <source>
        <dbReference type="EMBL" id="KKS47256.1"/>
    </source>
</evidence>
<dbReference type="InterPro" id="IPR035996">
    <property type="entry name" value="4pyrrol_Methylase_sf"/>
</dbReference>
<evidence type="ECO:0000259" key="7">
    <source>
        <dbReference type="Pfam" id="PF00590"/>
    </source>
</evidence>
<dbReference type="Pfam" id="PF00590">
    <property type="entry name" value="TP_methylase"/>
    <property type="match status" value="1"/>
</dbReference>
<dbReference type="PATRIC" id="fig|1618442.3.peg.388"/>
<evidence type="ECO:0000256" key="2">
    <source>
        <dbReference type="ARBA" id="ARBA00022552"/>
    </source>
</evidence>
<comment type="caution">
    <text evidence="8">The sequence shown here is derived from an EMBL/GenBank/DDBJ whole genome shotgun (WGS) entry which is preliminary data.</text>
</comment>
<evidence type="ECO:0000256" key="3">
    <source>
        <dbReference type="ARBA" id="ARBA00022603"/>
    </source>
</evidence>
<comment type="subcellular location">
    <subcellularLocation>
        <location evidence="6">Cytoplasm</location>
    </subcellularLocation>
</comment>
<protein>
    <recommendedName>
        <fullName evidence="6">Ribosomal RNA small subunit methyltransferase I</fullName>
        <ecNumber evidence="6">2.1.1.198</ecNumber>
    </recommendedName>
    <alternativeName>
        <fullName evidence="6">16S rRNA 2'-O-ribose C1402 methyltransferase</fullName>
    </alternativeName>
    <alternativeName>
        <fullName evidence="6">rRNA (cytidine-2'-O-)-methyltransferase RsmI</fullName>
    </alternativeName>
</protein>
<keyword evidence="4 6" id="KW-0808">Transferase</keyword>
<evidence type="ECO:0000256" key="5">
    <source>
        <dbReference type="ARBA" id="ARBA00022691"/>
    </source>
</evidence>
<keyword evidence="3 6" id="KW-0489">Methyltransferase</keyword>
<dbReference type="EMBL" id="LCDD01000007">
    <property type="protein sequence ID" value="KKS47256.1"/>
    <property type="molecule type" value="Genomic_DNA"/>
</dbReference>
<dbReference type="HAMAP" id="MF_01877">
    <property type="entry name" value="16SrRNA_methyltr_I"/>
    <property type="match status" value="1"/>
</dbReference>
<organism evidence="8 9">
    <name type="scientific">Candidatus Gottesmanbacteria bacterium GW2011_GWA2_42_18</name>
    <dbReference type="NCBI Taxonomy" id="1618442"/>
    <lineage>
        <taxon>Bacteria</taxon>
        <taxon>Candidatus Gottesmaniibacteriota</taxon>
    </lineage>
</organism>
<dbReference type="PIRSF" id="PIRSF005917">
    <property type="entry name" value="MTase_YraL"/>
    <property type="match status" value="1"/>
</dbReference>
<dbReference type="InterPro" id="IPR000878">
    <property type="entry name" value="4pyrrol_Mease"/>
</dbReference>
<keyword evidence="5 6" id="KW-0949">S-adenosyl-L-methionine</keyword>
<dbReference type="InterPro" id="IPR014776">
    <property type="entry name" value="4pyrrole_Mease_sub2"/>
</dbReference>